<gene>
    <name evidence="11" type="ORF">GTW58_05055</name>
</gene>
<dbReference type="EMBL" id="JAAVUN010000007">
    <property type="protein sequence ID" value="NKE09319.1"/>
    <property type="molecule type" value="Genomic_DNA"/>
</dbReference>
<keyword evidence="7" id="KW-0067">ATP-binding</keyword>
<name>A0A846TR74_9MICC</name>
<dbReference type="InterPro" id="IPR002934">
    <property type="entry name" value="Polymerase_NTP_transf_dom"/>
</dbReference>
<dbReference type="Pfam" id="PF01909">
    <property type="entry name" value="NTP_transf_2"/>
    <property type="match status" value="1"/>
</dbReference>
<sequence length="122" mass="13374">MSQRQIAAVSNRSQPEIARLLRFRGTSFKAKLLRSHRAELLALLREYGLTNVRVFGSLATGTETGDSDIDLLVTPSRPMGLLEQARAEVAAADLLGVTVDLAIDDSIRDDLQERIDAEAIQL</sequence>
<evidence type="ECO:0000256" key="3">
    <source>
        <dbReference type="ARBA" id="ARBA00022679"/>
    </source>
</evidence>
<protein>
    <submittedName>
        <fullName evidence="11">Toxin-antitoxin system toxin subunit</fullName>
    </submittedName>
</protein>
<dbReference type="SUPFAM" id="SSF81301">
    <property type="entry name" value="Nucleotidyltransferase"/>
    <property type="match status" value="1"/>
</dbReference>
<feature type="domain" description="Polymerase nucleotidyl transferase" evidence="10">
    <location>
        <begin position="43"/>
        <end position="119"/>
    </location>
</feature>
<evidence type="ECO:0000256" key="2">
    <source>
        <dbReference type="ARBA" id="ARBA00022649"/>
    </source>
</evidence>
<reference evidence="11 12" key="1">
    <citation type="submission" date="2020-02" db="EMBL/GenBank/DDBJ databases">
        <authorList>
            <person name="Sun Q."/>
        </authorList>
    </citation>
    <scope>NUCLEOTIDE SEQUENCE [LARGE SCALE GENOMIC DNA]</scope>
    <source>
        <strain evidence="11 12">YIM 13062</strain>
    </source>
</reference>
<keyword evidence="5" id="KW-0479">Metal-binding</keyword>
<evidence type="ECO:0000256" key="5">
    <source>
        <dbReference type="ARBA" id="ARBA00022723"/>
    </source>
</evidence>
<evidence type="ECO:0000256" key="1">
    <source>
        <dbReference type="ARBA" id="ARBA00001946"/>
    </source>
</evidence>
<keyword evidence="12" id="KW-1185">Reference proteome</keyword>
<dbReference type="PANTHER" id="PTHR33571">
    <property type="entry name" value="SSL8005 PROTEIN"/>
    <property type="match status" value="1"/>
</dbReference>
<dbReference type="CDD" id="cd05403">
    <property type="entry name" value="NT_KNTase_like"/>
    <property type="match status" value="1"/>
</dbReference>
<dbReference type="InterPro" id="IPR043519">
    <property type="entry name" value="NT_sf"/>
</dbReference>
<comment type="caution">
    <text evidence="11">The sequence shown here is derived from an EMBL/GenBank/DDBJ whole genome shotgun (WGS) entry which is preliminary data.</text>
</comment>
<comment type="similarity">
    <text evidence="9">Belongs to the MntA antitoxin family.</text>
</comment>
<evidence type="ECO:0000259" key="10">
    <source>
        <dbReference type="Pfam" id="PF01909"/>
    </source>
</evidence>
<keyword evidence="3" id="KW-0808">Transferase</keyword>
<evidence type="ECO:0000256" key="8">
    <source>
        <dbReference type="ARBA" id="ARBA00022842"/>
    </source>
</evidence>
<comment type="cofactor">
    <cofactor evidence="1">
        <name>Mg(2+)</name>
        <dbReference type="ChEBI" id="CHEBI:18420"/>
    </cofactor>
</comment>
<accession>A0A846TR74</accession>
<dbReference type="Proteomes" id="UP000521379">
    <property type="component" value="Unassembled WGS sequence"/>
</dbReference>
<evidence type="ECO:0000313" key="11">
    <source>
        <dbReference type="EMBL" id="NKE09319.1"/>
    </source>
</evidence>
<evidence type="ECO:0000313" key="12">
    <source>
        <dbReference type="Proteomes" id="UP000521379"/>
    </source>
</evidence>
<keyword evidence="8" id="KW-0460">Magnesium</keyword>
<proteinExistence type="inferred from homology"/>
<keyword evidence="2" id="KW-1277">Toxin-antitoxin system</keyword>
<evidence type="ECO:0000256" key="6">
    <source>
        <dbReference type="ARBA" id="ARBA00022741"/>
    </source>
</evidence>
<dbReference type="GO" id="GO:0016779">
    <property type="term" value="F:nucleotidyltransferase activity"/>
    <property type="evidence" value="ECO:0007669"/>
    <property type="project" value="UniProtKB-KW"/>
</dbReference>
<evidence type="ECO:0000256" key="7">
    <source>
        <dbReference type="ARBA" id="ARBA00022840"/>
    </source>
</evidence>
<evidence type="ECO:0000256" key="9">
    <source>
        <dbReference type="ARBA" id="ARBA00038276"/>
    </source>
</evidence>
<evidence type="ECO:0000256" key="4">
    <source>
        <dbReference type="ARBA" id="ARBA00022695"/>
    </source>
</evidence>
<dbReference type="AlphaFoldDB" id="A0A846TR74"/>
<organism evidence="11 12">
    <name type="scientific">Kocuria subflava</name>
    <dbReference type="NCBI Taxonomy" id="1736139"/>
    <lineage>
        <taxon>Bacteria</taxon>
        <taxon>Bacillati</taxon>
        <taxon>Actinomycetota</taxon>
        <taxon>Actinomycetes</taxon>
        <taxon>Micrococcales</taxon>
        <taxon>Micrococcaceae</taxon>
        <taxon>Kocuria</taxon>
    </lineage>
</organism>
<keyword evidence="6" id="KW-0547">Nucleotide-binding</keyword>
<dbReference type="GO" id="GO:0005524">
    <property type="term" value="F:ATP binding"/>
    <property type="evidence" value="ECO:0007669"/>
    <property type="project" value="UniProtKB-KW"/>
</dbReference>
<dbReference type="PANTHER" id="PTHR33571:SF12">
    <property type="entry name" value="BSL3053 PROTEIN"/>
    <property type="match status" value="1"/>
</dbReference>
<dbReference type="InterPro" id="IPR052038">
    <property type="entry name" value="Type-VII_TA_antitoxin"/>
</dbReference>
<dbReference type="GO" id="GO:0046872">
    <property type="term" value="F:metal ion binding"/>
    <property type="evidence" value="ECO:0007669"/>
    <property type="project" value="UniProtKB-KW"/>
</dbReference>
<dbReference type="Gene3D" id="3.30.460.10">
    <property type="entry name" value="Beta Polymerase, domain 2"/>
    <property type="match status" value="1"/>
</dbReference>
<keyword evidence="4" id="KW-0548">Nucleotidyltransferase</keyword>